<dbReference type="InterPro" id="IPR036388">
    <property type="entry name" value="WH-like_DNA-bd_sf"/>
</dbReference>
<dbReference type="InterPro" id="IPR032675">
    <property type="entry name" value="LRR_dom_sf"/>
</dbReference>
<accession>A0A6A1UHJ3</accession>
<feature type="domain" description="NB-ARC" evidence="7">
    <location>
        <begin position="156"/>
        <end position="325"/>
    </location>
</feature>
<dbReference type="GO" id="GO:0005524">
    <property type="term" value="F:ATP binding"/>
    <property type="evidence" value="ECO:0007669"/>
    <property type="project" value="UniProtKB-KW"/>
</dbReference>
<evidence type="ECO:0000256" key="3">
    <source>
        <dbReference type="ARBA" id="ARBA00022741"/>
    </source>
</evidence>
<dbReference type="SUPFAM" id="SSF52058">
    <property type="entry name" value="L domain-like"/>
    <property type="match status" value="1"/>
</dbReference>
<dbReference type="GO" id="GO:0051707">
    <property type="term" value="P:response to other organism"/>
    <property type="evidence" value="ECO:0007669"/>
    <property type="project" value="UniProtKB-ARBA"/>
</dbReference>
<evidence type="ECO:0000259" key="7">
    <source>
        <dbReference type="Pfam" id="PF00931"/>
    </source>
</evidence>
<dbReference type="AlphaFoldDB" id="A0A6A1UHJ3"/>
<dbReference type="Gene3D" id="3.80.10.10">
    <property type="entry name" value="Ribonuclease Inhibitor"/>
    <property type="match status" value="1"/>
</dbReference>
<evidence type="ECO:0000259" key="10">
    <source>
        <dbReference type="Pfam" id="PF25019"/>
    </source>
</evidence>
<evidence type="ECO:0000259" key="9">
    <source>
        <dbReference type="Pfam" id="PF23559"/>
    </source>
</evidence>
<evidence type="ECO:0000313" key="11">
    <source>
        <dbReference type="EMBL" id="KAB1199588.1"/>
    </source>
</evidence>
<dbReference type="InterPro" id="IPR041118">
    <property type="entry name" value="Rx_N"/>
</dbReference>
<dbReference type="InterPro" id="IPR058922">
    <property type="entry name" value="WHD_DRP"/>
</dbReference>
<protein>
    <submittedName>
        <fullName evidence="11">Putative disease resistance RPP13-like protein 1</fullName>
    </submittedName>
</protein>
<evidence type="ECO:0000313" key="12">
    <source>
        <dbReference type="Proteomes" id="UP000516437"/>
    </source>
</evidence>
<evidence type="ECO:0000256" key="6">
    <source>
        <dbReference type="SAM" id="MobiDB-lite"/>
    </source>
</evidence>
<dbReference type="PANTHER" id="PTHR36766:SF40">
    <property type="entry name" value="DISEASE RESISTANCE PROTEIN RGA3"/>
    <property type="match status" value="1"/>
</dbReference>
<keyword evidence="3" id="KW-0547">Nucleotide-binding</keyword>
<dbReference type="FunFam" id="3.40.50.300:FF:001091">
    <property type="entry name" value="Probable disease resistance protein At1g61300"/>
    <property type="match status" value="1"/>
</dbReference>
<dbReference type="EMBL" id="RXIC02000448">
    <property type="protein sequence ID" value="KAB1199588.1"/>
    <property type="molecule type" value="Genomic_DNA"/>
</dbReference>
<keyword evidence="12" id="KW-1185">Reference proteome</keyword>
<dbReference type="InterPro" id="IPR002182">
    <property type="entry name" value="NB-ARC"/>
</dbReference>
<evidence type="ECO:0000259" key="8">
    <source>
        <dbReference type="Pfam" id="PF18052"/>
    </source>
</evidence>
<feature type="region of interest" description="Disordered" evidence="6">
    <location>
        <begin position="135"/>
        <end position="154"/>
    </location>
</feature>
<sequence>MDEVGLALLSTVVQVVFDKLASPDVADLIRGKKLTQGLLRKLKIAVLSVNAVLEDAEEKQLTKPFVKDWIDELKDALYDADDILDGLPLKPCDPSWWLNSILLRIEPKIKDVLSRVDDLAKQKDLMGLQEIAGRSQSKRLPTTPSIEESGTFGRNDDKKAIIDLLLSEDASGDKKSVIAIVGMGGVGKTTLAKLVFNDSSVKEHFNLEVWSCISDEFVVSKVQKSIIEEVTSSTCNTEDPTEVEKQLKRNLLGKKFLIVLDDVWSEDPVHQEFLSKLLQFGVQGSKVVITTRNDSVANAMHASATHRVEQLSDDHCWSLFAKQAFGDVCSDLHEELEGISRQIIKKCKGLPLAVKAIGALLWSKLDANEWNKILGRDLWDLPINETRHSACSKIELHLSPSHLKQCFAYCSIFPKDSNLEKDRIVLLWMAEGFLQPSKFETMEEVGHRYFLDLVARSLLQQSSDNKSLFGMHDLIHDLAKSVAGQFSVTLEQGDTTNEIVKMTRHFSYCSGASLDTFGKFEEALSKVKQLRTFLALDSSSWQSKMFGKNLLQNVLPMLSCLRVLSLPHNDDITHLPNSISKLKHLRYLDLSFTRIKRLPKSTCKLINLQTLKLSGCKHLVALPKHMWKLTSLRQLDIAGTGIKKMPEQLGSLKCLHTLTKFVVGKRSGSSIRELGKLKNLQGRLSISKLQNVVPPKDALNAGLKDKKHLEKLALEWDATTPRSGSERIVLESLRPHTSLKSLTIKGYGGGIFPDWVGHHSFSNIASLHLSECKNISSLPSFGQLHSQKELSIVGLSGVVTVGREFCGNSSTGSSSIQPFGGLKVLRFEQMLGWEEWLSSSSAENEGGAFPDLKELCIRNSLS</sequence>
<dbReference type="Pfam" id="PF25019">
    <property type="entry name" value="LRR_R13L1-DRL21"/>
    <property type="match status" value="1"/>
</dbReference>
<dbReference type="Gene3D" id="1.10.8.430">
    <property type="entry name" value="Helical domain of apoptotic protease-activating factors"/>
    <property type="match status" value="1"/>
</dbReference>
<dbReference type="Pfam" id="PF00931">
    <property type="entry name" value="NB-ARC"/>
    <property type="match status" value="1"/>
</dbReference>
<feature type="domain" description="Disease resistance N-terminal" evidence="8">
    <location>
        <begin position="9"/>
        <end position="86"/>
    </location>
</feature>
<evidence type="ECO:0000256" key="1">
    <source>
        <dbReference type="ARBA" id="ARBA00022614"/>
    </source>
</evidence>
<gene>
    <name evidence="11" type="ORF">CJ030_MR0G020156</name>
</gene>
<dbReference type="InterPro" id="IPR056789">
    <property type="entry name" value="LRR_R13L1-DRL21"/>
</dbReference>
<evidence type="ECO:0000256" key="4">
    <source>
        <dbReference type="ARBA" id="ARBA00022821"/>
    </source>
</evidence>
<feature type="domain" description="R13L1/DRL21-like LRR repeat region" evidence="10">
    <location>
        <begin position="671"/>
        <end position="794"/>
    </location>
</feature>
<feature type="domain" description="Disease resistance protein winged helix" evidence="9">
    <location>
        <begin position="412"/>
        <end position="479"/>
    </location>
</feature>
<dbReference type="Pfam" id="PF23559">
    <property type="entry name" value="WHD_DRP"/>
    <property type="match status" value="1"/>
</dbReference>
<dbReference type="Pfam" id="PF18052">
    <property type="entry name" value="Rx_N"/>
    <property type="match status" value="1"/>
</dbReference>
<comment type="caution">
    <text evidence="11">The sequence shown here is derived from an EMBL/GenBank/DDBJ whole genome shotgun (WGS) entry which is preliminary data.</text>
</comment>
<organism evidence="11 12">
    <name type="scientific">Morella rubra</name>
    <name type="common">Chinese bayberry</name>
    <dbReference type="NCBI Taxonomy" id="262757"/>
    <lineage>
        <taxon>Eukaryota</taxon>
        <taxon>Viridiplantae</taxon>
        <taxon>Streptophyta</taxon>
        <taxon>Embryophyta</taxon>
        <taxon>Tracheophyta</taxon>
        <taxon>Spermatophyta</taxon>
        <taxon>Magnoliopsida</taxon>
        <taxon>eudicotyledons</taxon>
        <taxon>Gunneridae</taxon>
        <taxon>Pentapetalae</taxon>
        <taxon>rosids</taxon>
        <taxon>fabids</taxon>
        <taxon>Fagales</taxon>
        <taxon>Myricaceae</taxon>
        <taxon>Morella</taxon>
    </lineage>
</organism>
<dbReference type="Gene3D" id="1.10.10.10">
    <property type="entry name" value="Winged helix-like DNA-binding domain superfamily/Winged helix DNA-binding domain"/>
    <property type="match status" value="1"/>
</dbReference>
<dbReference type="GO" id="GO:0043531">
    <property type="term" value="F:ADP binding"/>
    <property type="evidence" value="ECO:0007669"/>
    <property type="project" value="InterPro"/>
</dbReference>
<proteinExistence type="predicted"/>
<dbReference type="OrthoDB" id="37484at2759"/>
<dbReference type="Proteomes" id="UP000516437">
    <property type="component" value="Unassembled WGS sequence"/>
</dbReference>
<dbReference type="Gene3D" id="1.20.5.4130">
    <property type="match status" value="1"/>
</dbReference>
<name>A0A6A1UHJ3_9ROSI</name>
<dbReference type="PRINTS" id="PR00364">
    <property type="entry name" value="DISEASERSIST"/>
</dbReference>
<dbReference type="InterPro" id="IPR003591">
    <property type="entry name" value="Leu-rich_rpt_typical-subtyp"/>
</dbReference>
<dbReference type="InterPro" id="IPR027417">
    <property type="entry name" value="P-loop_NTPase"/>
</dbReference>
<dbReference type="SMART" id="SM00369">
    <property type="entry name" value="LRR_TYP"/>
    <property type="match status" value="2"/>
</dbReference>
<dbReference type="FunFam" id="1.10.10.10:FF:000322">
    <property type="entry name" value="Probable disease resistance protein At1g63360"/>
    <property type="match status" value="1"/>
</dbReference>
<reference evidence="11 12" key="1">
    <citation type="journal article" date="2019" name="Plant Biotechnol. J.">
        <title>The red bayberry genome and genetic basis of sex determination.</title>
        <authorList>
            <person name="Jia H.M."/>
            <person name="Jia H.J."/>
            <person name="Cai Q.L."/>
            <person name="Wang Y."/>
            <person name="Zhao H.B."/>
            <person name="Yang W.F."/>
            <person name="Wang G.Y."/>
            <person name="Li Y.H."/>
            <person name="Zhan D.L."/>
            <person name="Shen Y.T."/>
            <person name="Niu Q.F."/>
            <person name="Chang L."/>
            <person name="Qiu J."/>
            <person name="Zhao L."/>
            <person name="Xie H.B."/>
            <person name="Fu W.Y."/>
            <person name="Jin J."/>
            <person name="Li X.W."/>
            <person name="Jiao Y."/>
            <person name="Zhou C.C."/>
            <person name="Tu T."/>
            <person name="Chai C.Y."/>
            <person name="Gao J.L."/>
            <person name="Fan L.J."/>
            <person name="van de Weg E."/>
            <person name="Wang J.Y."/>
            <person name="Gao Z.S."/>
        </authorList>
    </citation>
    <scope>NUCLEOTIDE SEQUENCE [LARGE SCALE GENOMIC DNA]</scope>
    <source>
        <tissue evidence="11">Leaves</tissue>
    </source>
</reference>
<dbReference type="PANTHER" id="PTHR36766">
    <property type="entry name" value="PLANT BROAD-SPECTRUM MILDEW RESISTANCE PROTEIN RPW8"/>
    <property type="match status" value="1"/>
</dbReference>
<keyword evidence="2" id="KW-0677">Repeat</keyword>
<dbReference type="Gene3D" id="3.40.50.300">
    <property type="entry name" value="P-loop containing nucleotide triphosphate hydrolases"/>
    <property type="match status" value="1"/>
</dbReference>
<feature type="compositionally biased region" description="Polar residues" evidence="6">
    <location>
        <begin position="135"/>
        <end position="148"/>
    </location>
</feature>
<evidence type="ECO:0000256" key="5">
    <source>
        <dbReference type="ARBA" id="ARBA00022840"/>
    </source>
</evidence>
<keyword evidence="5" id="KW-0067">ATP-binding</keyword>
<dbReference type="GO" id="GO:0006952">
    <property type="term" value="P:defense response"/>
    <property type="evidence" value="ECO:0007669"/>
    <property type="project" value="UniProtKB-KW"/>
</dbReference>
<dbReference type="InterPro" id="IPR042197">
    <property type="entry name" value="Apaf_helical"/>
</dbReference>
<keyword evidence="4" id="KW-0611">Plant defense</keyword>
<dbReference type="SUPFAM" id="SSF52540">
    <property type="entry name" value="P-loop containing nucleoside triphosphate hydrolases"/>
    <property type="match status" value="1"/>
</dbReference>
<evidence type="ECO:0000256" key="2">
    <source>
        <dbReference type="ARBA" id="ARBA00022737"/>
    </source>
</evidence>
<keyword evidence="1" id="KW-0433">Leucine-rich repeat</keyword>